<dbReference type="EMBL" id="CP089984">
    <property type="protein sequence ID" value="WXB16166.1"/>
    <property type="molecule type" value="Genomic_DNA"/>
</dbReference>
<dbReference type="Gene3D" id="3.40.50.360">
    <property type="match status" value="1"/>
</dbReference>
<protein>
    <submittedName>
        <fullName evidence="4">NAD(P)H-dependent oxidoreductase</fullName>
    </submittedName>
</protein>
<sequence>MKNDAVKKNVLIVYAHPEPTSLTRALVDVSVQTLQEQGHTVALSDLYGMKWKAVFDEHDFPARADTERLSFIAESGHAYSTGRQTADVEAEQAKLLAADAVILQFPLWWFSMPAILKGWVDRVFAYGLAYGYKGKGNHYRYGEGAFKGKRAMLSAIVGGPAEDYSPRGINGPLEQLLFPITHGTLFFPGMDVLPSHAVYGSGRITEAGVEAAKAIWRSRLENLFDDAPIPFRRQNDGDYPDQHVLANHIAVDQTGLLAHIAEKAEARVTGAAEG</sequence>
<keyword evidence="5" id="KW-1185">Reference proteome</keyword>
<dbReference type="Pfam" id="PF02525">
    <property type="entry name" value="Flavodoxin_2"/>
    <property type="match status" value="1"/>
</dbReference>
<proteinExistence type="inferred from homology"/>
<accession>A0ABZ2M4D3</accession>
<keyword evidence="2" id="KW-0560">Oxidoreductase</keyword>
<evidence type="ECO:0000259" key="3">
    <source>
        <dbReference type="Pfam" id="PF02525"/>
    </source>
</evidence>
<evidence type="ECO:0000313" key="4">
    <source>
        <dbReference type="EMBL" id="WXB16166.1"/>
    </source>
</evidence>
<evidence type="ECO:0000256" key="1">
    <source>
        <dbReference type="ARBA" id="ARBA00006252"/>
    </source>
</evidence>
<comment type="similarity">
    <text evidence="1">Belongs to the NAD(P)H dehydrogenase (quinone) family.</text>
</comment>
<dbReference type="Proteomes" id="UP001370348">
    <property type="component" value="Chromosome"/>
</dbReference>
<name>A0ABZ2M4D3_9BACT</name>
<dbReference type="PANTHER" id="PTHR10204:SF34">
    <property type="entry name" value="NAD(P)H DEHYDROGENASE [QUINONE] 1 ISOFORM 1"/>
    <property type="match status" value="1"/>
</dbReference>
<dbReference type="InterPro" id="IPR003680">
    <property type="entry name" value="Flavodoxin_fold"/>
</dbReference>
<dbReference type="InterPro" id="IPR029039">
    <property type="entry name" value="Flavoprotein-like_sf"/>
</dbReference>
<dbReference type="RefSeq" id="WP_394825795.1">
    <property type="nucleotide sequence ID" value="NZ_CP089984.1"/>
</dbReference>
<reference evidence="4 5" key="1">
    <citation type="submission" date="2021-12" db="EMBL/GenBank/DDBJ databases">
        <title>Discovery of the Pendulisporaceae a myxobacterial family with distinct sporulation behavior and unique specialized metabolism.</title>
        <authorList>
            <person name="Garcia R."/>
            <person name="Popoff A."/>
            <person name="Bader C.D."/>
            <person name="Loehr J."/>
            <person name="Walesch S."/>
            <person name="Walt C."/>
            <person name="Boldt J."/>
            <person name="Bunk B."/>
            <person name="Haeckl F.J.F.P.J."/>
            <person name="Gunesch A.P."/>
            <person name="Birkelbach J."/>
            <person name="Nuebel U."/>
            <person name="Pietschmann T."/>
            <person name="Bach T."/>
            <person name="Mueller R."/>
        </authorList>
    </citation>
    <scope>NUCLEOTIDE SEQUENCE [LARGE SCALE GENOMIC DNA]</scope>
    <source>
        <strain evidence="4 5">MSr11954</strain>
    </source>
</reference>
<organism evidence="4 5">
    <name type="scientific">Pendulispora albinea</name>
    <dbReference type="NCBI Taxonomy" id="2741071"/>
    <lineage>
        <taxon>Bacteria</taxon>
        <taxon>Pseudomonadati</taxon>
        <taxon>Myxococcota</taxon>
        <taxon>Myxococcia</taxon>
        <taxon>Myxococcales</taxon>
        <taxon>Sorangiineae</taxon>
        <taxon>Pendulisporaceae</taxon>
        <taxon>Pendulispora</taxon>
    </lineage>
</organism>
<dbReference type="PANTHER" id="PTHR10204">
    <property type="entry name" value="NAD P H OXIDOREDUCTASE-RELATED"/>
    <property type="match status" value="1"/>
</dbReference>
<dbReference type="SUPFAM" id="SSF52218">
    <property type="entry name" value="Flavoproteins"/>
    <property type="match status" value="1"/>
</dbReference>
<dbReference type="InterPro" id="IPR051545">
    <property type="entry name" value="NAD(P)H_dehydrogenase_qn"/>
</dbReference>
<gene>
    <name evidence="4" type="ORF">LZC94_02575</name>
</gene>
<evidence type="ECO:0000256" key="2">
    <source>
        <dbReference type="ARBA" id="ARBA00023002"/>
    </source>
</evidence>
<feature type="domain" description="Flavodoxin-like fold" evidence="3">
    <location>
        <begin position="8"/>
        <end position="220"/>
    </location>
</feature>
<evidence type="ECO:0000313" key="5">
    <source>
        <dbReference type="Proteomes" id="UP001370348"/>
    </source>
</evidence>